<accession>A0A292Q4N2</accession>
<evidence type="ECO:0000256" key="2">
    <source>
        <dbReference type="ARBA" id="ARBA00022448"/>
    </source>
</evidence>
<keyword evidence="4 8" id="KW-0812">Transmembrane</keyword>
<feature type="transmembrane region" description="Helical" evidence="8">
    <location>
        <begin position="127"/>
        <end position="145"/>
    </location>
</feature>
<evidence type="ECO:0000256" key="6">
    <source>
        <dbReference type="ARBA" id="ARBA00023136"/>
    </source>
</evidence>
<dbReference type="EMBL" id="LN890970">
    <property type="protein sequence ID" value="CUS13607.1"/>
    <property type="molecule type" value="Genomic_DNA"/>
</dbReference>
<dbReference type="Pfam" id="PF07690">
    <property type="entry name" value="MFS_1"/>
    <property type="match status" value="1"/>
</dbReference>
<dbReference type="PANTHER" id="PTHR23502">
    <property type="entry name" value="MAJOR FACILITATOR SUPERFAMILY"/>
    <property type="match status" value="1"/>
</dbReference>
<evidence type="ECO:0000256" key="8">
    <source>
        <dbReference type="SAM" id="Phobius"/>
    </source>
</evidence>
<dbReference type="InterPro" id="IPR020846">
    <property type="entry name" value="MFS_dom"/>
</dbReference>
<keyword evidence="6 8" id="KW-0472">Membrane</keyword>
<name>A0A292Q4N2_9PEZI</name>
<keyword evidence="3" id="KW-1003">Cell membrane</keyword>
<dbReference type="InterPro" id="IPR011701">
    <property type="entry name" value="MFS"/>
</dbReference>
<sequence>MFGEEKKDLEAGFRSLTPPRSLLSYEEYRYSTPDIFLVTWDGPDDPENPRNWTTGKKFLVVIVLCVNTFCVTIGSADISPAIHRVKLQYGISTEPGVCLTGYSYVFGWATGPLIFSPASEIFGRNSVYRPTWALFVLFNLGCGLSKDFTSLLICRLFAGIFSSTATAVGFGSAYDMFHPTQVGPPAFLMAMCAFLGPGFGPIVGGFLTEYSGWEYILWFNFIFSASVFATWWLVPESHPQTLLTRKARELQKKTGIEGLYTEAQKTGLSRSRTFITAIWRPLQLLAFEPIVFLTSLFVSFIWGILYLYLGAYIVVFRTRYGWGEAKAGAAFGGIALGILLAGGMAGMANKIFVKLSEKHGKNGSFPEGRLPPAMLAALLVPASMFWFAWTGFTHVHWAVPVASGIPFGWCMVMLFISFATYASDSFPHIAASIGAASSLLRCMFAMSFPLVTPKLYERFEPEWAETILASVTLLFIPVPFLFWRYGPWLRSKSKFQSKFL</sequence>
<evidence type="ECO:0000256" key="5">
    <source>
        <dbReference type="ARBA" id="ARBA00022989"/>
    </source>
</evidence>
<evidence type="ECO:0000313" key="10">
    <source>
        <dbReference type="EMBL" id="CUS13607.1"/>
    </source>
</evidence>
<comment type="subcellular location">
    <subcellularLocation>
        <location evidence="1">Cell membrane</location>
        <topology evidence="1">Multi-pass membrane protein</topology>
    </subcellularLocation>
</comment>
<evidence type="ECO:0000256" key="3">
    <source>
        <dbReference type="ARBA" id="ARBA00022475"/>
    </source>
</evidence>
<feature type="domain" description="Major facilitator superfamily (MFS) profile" evidence="9">
    <location>
        <begin position="60"/>
        <end position="487"/>
    </location>
</feature>
<comment type="similarity">
    <text evidence="7">Belongs to the major facilitator superfamily. DHA1 family. Polyamines/proton antiporter (TC 2.A.1.2.16) subfamily.</text>
</comment>
<dbReference type="GO" id="GO:0005886">
    <property type="term" value="C:plasma membrane"/>
    <property type="evidence" value="ECO:0007669"/>
    <property type="project" value="UniProtKB-SubCell"/>
</dbReference>
<dbReference type="GO" id="GO:0022857">
    <property type="term" value="F:transmembrane transporter activity"/>
    <property type="evidence" value="ECO:0007669"/>
    <property type="project" value="InterPro"/>
</dbReference>
<dbReference type="InterPro" id="IPR036259">
    <property type="entry name" value="MFS_trans_sf"/>
</dbReference>
<keyword evidence="5 8" id="KW-1133">Transmembrane helix</keyword>
<reference evidence="10" key="1">
    <citation type="submission" date="2015-10" db="EMBL/GenBank/DDBJ databases">
        <authorList>
            <person name="Regsiter A."/>
            <person name="william w."/>
        </authorList>
    </citation>
    <scope>NUCLEOTIDE SEQUENCE</scope>
    <source>
        <strain evidence="10">Montdore</strain>
    </source>
</reference>
<evidence type="ECO:0000256" key="4">
    <source>
        <dbReference type="ARBA" id="ARBA00022692"/>
    </source>
</evidence>
<evidence type="ECO:0000256" key="7">
    <source>
        <dbReference type="ARBA" id="ARBA00038459"/>
    </source>
</evidence>
<feature type="transmembrane region" description="Helical" evidence="8">
    <location>
        <begin position="429"/>
        <end position="451"/>
    </location>
</feature>
<keyword evidence="11" id="KW-1185">Reference proteome</keyword>
<dbReference type="AlphaFoldDB" id="A0A292Q4N2"/>
<dbReference type="Gene3D" id="1.20.1250.20">
    <property type="entry name" value="MFS general substrate transporter like domains"/>
    <property type="match status" value="1"/>
</dbReference>
<organism evidence="10 11">
    <name type="scientific">Tuber aestivum</name>
    <name type="common">summer truffle</name>
    <dbReference type="NCBI Taxonomy" id="59557"/>
    <lineage>
        <taxon>Eukaryota</taxon>
        <taxon>Fungi</taxon>
        <taxon>Dikarya</taxon>
        <taxon>Ascomycota</taxon>
        <taxon>Pezizomycotina</taxon>
        <taxon>Pezizomycetes</taxon>
        <taxon>Pezizales</taxon>
        <taxon>Tuberaceae</taxon>
        <taxon>Tuber</taxon>
    </lineage>
</organism>
<proteinExistence type="inferred from homology"/>
<evidence type="ECO:0000259" key="9">
    <source>
        <dbReference type="PROSITE" id="PS50850"/>
    </source>
</evidence>
<keyword evidence="2" id="KW-0813">Transport</keyword>
<feature type="transmembrane region" description="Helical" evidence="8">
    <location>
        <begin position="463"/>
        <end position="483"/>
    </location>
</feature>
<dbReference type="PROSITE" id="PS50850">
    <property type="entry name" value="MFS"/>
    <property type="match status" value="1"/>
</dbReference>
<feature type="transmembrane region" description="Helical" evidence="8">
    <location>
        <begin position="404"/>
        <end position="423"/>
    </location>
</feature>
<feature type="transmembrane region" description="Helical" evidence="8">
    <location>
        <begin position="373"/>
        <end position="392"/>
    </location>
</feature>
<dbReference type="PANTHER" id="PTHR23502:SF186">
    <property type="entry name" value="MAJOR FACILITATOR SUPERFAMILY (MFS) PROFILE DOMAIN-CONTAINING PROTEIN"/>
    <property type="match status" value="1"/>
</dbReference>
<feature type="transmembrane region" description="Helical" evidence="8">
    <location>
        <begin position="215"/>
        <end position="234"/>
    </location>
</feature>
<protein>
    <recommendedName>
        <fullName evidence="9">Major facilitator superfamily (MFS) profile domain-containing protein</fullName>
    </recommendedName>
</protein>
<feature type="transmembrane region" description="Helical" evidence="8">
    <location>
        <begin position="58"/>
        <end position="76"/>
    </location>
</feature>
<feature type="transmembrane region" description="Helical" evidence="8">
    <location>
        <begin position="186"/>
        <end position="208"/>
    </location>
</feature>
<evidence type="ECO:0000256" key="1">
    <source>
        <dbReference type="ARBA" id="ARBA00004651"/>
    </source>
</evidence>
<feature type="transmembrane region" description="Helical" evidence="8">
    <location>
        <begin position="290"/>
        <end position="315"/>
    </location>
</feature>
<evidence type="ECO:0000313" key="11">
    <source>
        <dbReference type="Proteomes" id="UP001412239"/>
    </source>
</evidence>
<feature type="transmembrane region" description="Helical" evidence="8">
    <location>
        <begin position="327"/>
        <end position="353"/>
    </location>
</feature>
<feature type="transmembrane region" description="Helical" evidence="8">
    <location>
        <begin position="152"/>
        <end position="174"/>
    </location>
</feature>
<dbReference type="SUPFAM" id="SSF103473">
    <property type="entry name" value="MFS general substrate transporter"/>
    <property type="match status" value="1"/>
</dbReference>
<gene>
    <name evidence="10" type="ORF">GSTUAT00002316001</name>
</gene>
<dbReference type="Proteomes" id="UP001412239">
    <property type="component" value="Unassembled WGS sequence"/>
</dbReference>